<dbReference type="RefSeq" id="WP_209948617.1">
    <property type="nucleotide sequence ID" value="NZ_JAGGJU010000015.1"/>
</dbReference>
<reference evidence="2 3" key="1">
    <citation type="submission" date="2021-03" db="EMBL/GenBank/DDBJ databases">
        <title>Genomic Encyclopedia of Type Strains, Phase IV (KMG-IV): sequencing the most valuable type-strain genomes for metagenomic binning, comparative biology and taxonomic classification.</title>
        <authorList>
            <person name="Goeker M."/>
        </authorList>
    </citation>
    <scope>NUCLEOTIDE SEQUENCE [LARGE SCALE GENOMIC DNA]</scope>
    <source>
        <strain evidence="2 3">DSM 21600</strain>
    </source>
</reference>
<sequence length="187" mass="20306">MTDIDADEPVKPRKGVVINKTSPTTDRMLIGVGVTLAFAAALFPWYVFFNEEKFGLKPADWGLTRDLPEGPGRDVFSVSPLAMVDNDHDASPVMPDKLDDLTTATASNLGNVEPVEKAKVLTQPFPGGAGFRLLHVANGRALIEDPSGMYLVRVGSILPDESKVAMLEMRDGHWVIVTSKGDIYDSH</sequence>
<keyword evidence="3" id="KW-1185">Reference proteome</keyword>
<keyword evidence="2" id="KW-0031">Aminopeptidase</keyword>
<comment type="caution">
    <text evidence="2">The sequence shown here is derived from an EMBL/GenBank/DDBJ whole genome shotgun (WGS) entry which is preliminary data.</text>
</comment>
<dbReference type="EMBL" id="JAGGJU010000015">
    <property type="protein sequence ID" value="MBP1853114.1"/>
    <property type="molecule type" value="Genomic_DNA"/>
</dbReference>
<protein>
    <submittedName>
        <fullName evidence="2">Dipeptidyl aminopeptidase/acylaminoacyl peptidase</fullName>
    </submittedName>
</protein>
<keyword evidence="2" id="KW-0645">Protease</keyword>
<organism evidence="2 3">
    <name type="scientific">Rhizobium halophytocola</name>
    <dbReference type="NCBI Taxonomy" id="735519"/>
    <lineage>
        <taxon>Bacteria</taxon>
        <taxon>Pseudomonadati</taxon>
        <taxon>Pseudomonadota</taxon>
        <taxon>Alphaproteobacteria</taxon>
        <taxon>Hyphomicrobiales</taxon>
        <taxon>Rhizobiaceae</taxon>
        <taxon>Rhizobium/Agrobacterium group</taxon>
        <taxon>Rhizobium</taxon>
    </lineage>
</organism>
<accession>A0ABS4E5D6</accession>
<feature type="transmembrane region" description="Helical" evidence="1">
    <location>
        <begin position="28"/>
        <end position="48"/>
    </location>
</feature>
<gene>
    <name evidence="2" type="ORF">J2Z17_004573</name>
</gene>
<name>A0ABS4E5D6_9HYPH</name>
<proteinExistence type="predicted"/>
<dbReference type="Proteomes" id="UP000759443">
    <property type="component" value="Unassembled WGS sequence"/>
</dbReference>
<keyword evidence="1" id="KW-0472">Membrane</keyword>
<evidence type="ECO:0000313" key="2">
    <source>
        <dbReference type="EMBL" id="MBP1853114.1"/>
    </source>
</evidence>
<keyword evidence="2" id="KW-0378">Hydrolase</keyword>
<evidence type="ECO:0000256" key="1">
    <source>
        <dbReference type="SAM" id="Phobius"/>
    </source>
</evidence>
<keyword evidence="1" id="KW-0812">Transmembrane</keyword>
<evidence type="ECO:0000313" key="3">
    <source>
        <dbReference type="Proteomes" id="UP000759443"/>
    </source>
</evidence>
<dbReference type="GO" id="GO:0004177">
    <property type="term" value="F:aminopeptidase activity"/>
    <property type="evidence" value="ECO:0007669"/>
    <property type="project" value="UniProtKB-KW"/>
</dbReference>
<keyword evidence="1" id="KW-1133">Transmembrane helix</keyword>